<sequence length="179" mass="20754">MSHNYLWSVATNDALTPYTALVTFSNQIVNFSAAVFDPIMSTIQSMGRITDRITFRNFDSNLITSIPSTNFIALVKKLLTNICGYAQRLPQWQLQIRAQTTFFTAAFNVLRELFTTTRLEHVWHAVRFHLVHIRKKTEPRYACIVRTHPIWNPTGQCVKISSAMFYAGLRYRWESQFQG</sequence>
<evidence type="ECO:0000313" key="2">
    <source>
        <dbReference type="Proteomes" id="UP000237271"/>
    </source>
</evidence>
<comment type="caution">
    <text evidence="1">The sequence shown here is derived from an EMBL/GenBank/DDBJ whole genome shotgun (WGS) entry which is preliminary data.</text>
</comment>
<gene>
    <name evidence="1" type="ORF">PHPALM_36130</name>
</gene>
<evidence type="ECO:0000313" key="1">
    <source>
        <dbReference type="EMBL" id="POM59131.1"/>
    </source>
</evidence>
<accession>A0A2P4X0R8</accession>
<keyword evidence="2" id="KW-1185">Reference proteome</keyword>
<dbReference type="OrthoDB" id="1055097at2759"/>
<keyword evidence="1" id="KW-0418">Kinase</keyword>
<organism evidence="1 2">
    <name type="scientific">Phytophthora palmivora</name>
    <dbReference type="NCBI Taxonomy" id="4796"/>
    <lineage>
        <taxon>Eukaryota</taxon>
        <taxon>Sar</taxon>
        <taxon>Stramenopiles</taxon>
        <taxon>Oomycota</taxon>
        <taxon>Peronosporomycetes</taxon>
        <taxon>Peronosporales</taxon>
        <taxon>Peronosporaceae</taxon>
        <taxon>Phytophthora</taxon>
    </lineage>
</organism>
<name>A0A2P4X0R8_9STRA</name>
<proteinExistence type="predicted"/>
<reference evidence="1 2" key="1">
    <citation type="journal article" date="2017" name="Genome Biol. Evol.">
        <title>Phytophthora megakarya and P. palmivora, closely related causal agents of cacao black pod rot, underwent increases in genome sizes and gene numbers by different mechanisms.</title>
        <authorList>
            <person name="Ali S.S."/>
            <person name="Shao J."/>
            <person name="Lary D.J."/>
            <person name="Kronmiller B."/>
            <person name="Shen D."/>
            <person name="Strem M.D."/>
            <person name="Amoako-Attah I."/>
            <person name="Akrofi A.Y."/>
            <person name="Begoude B.A."/>
            <person name="Ten Hoopen G.M."/>
            <person name="Coulibaly K."/>
            <person name="Kebe B.I."/>
            <person name="Melnick R.L."/>
            <person name="Guiltinan M.J."/>
            <person name="Tyler B.M."/>
            <person name="Meinhardt L.W."/>
            <person name="Bailey B.A."/>
        </authorList>
    </citation>
    <scope>NUCLEOTIDE SEQUENCE [LARGE SCALE GENOMIC DNA]</scope>
    <source>
        <strain evidence="2">sbr112.9</strain>
    </source>
</reference>
<protein>
    <submittedName>
        <fullName evidence="1">Protein kinase</fullName>
    </submittedName>
</protein>
<keyword evidence="1" id="KW-0808">Transferase</keyword>
<dbReference type="EMBL" id="NCKW01020055">
    <property type="protein sequence ID" value="POM59131.1"/>
    <property type="molecule type" value="Genomic_DNA"/>
</dbReference>
<dbReference type="Proteomes" id="UP000237271">
    <property type="component" value="Unassembled WGS sequence"/>
</dbReference>
<dbReference type="AlphaFoldDB" id="A0A2P4X0R8"/>
<dbReference type="GO" id="GO:0016301">
    <property type="term" value="F:kinase activity"/>
    <property type="evidence" value="ECO:0007669"/>
    <property type="project" value="UniProtKB-KW"/>
</dbReference>